<feature type="domain" description="Glycosyltransferase subfamily 4-like N-terminal" evidence="2">
    <location>
        <begin position="13"/>
        <end position="151"/>
    </location>
</feature>
<feature type="domain" description="Glycosyl transferase family 1" evidence="1">
    <location>
        <begin position="179"/>
        <end position="329"/>
    </location>
</feature>
<dbReference type="OrthoDB" id="823685at2"/>
<name>A0A2S6ILH2_9FLAO</name>
<evidence type="ECO:0000259" key="1">
    <source>
        <dbReference type="Pfam" id="PF00534"/>
    </source>
</evidence>
<comment type="caution">
    <text evidence="3">The sequence shown here is derived from an EMBL/GenBank/DDBJ whole genome shotgun (WGS) entry which is preliminary data.</text>
</comment>
<evidence type="ECO:0000259" key="2">
    <source>
        <dbReference type="Pfam" id="PF13439"/>
    </source>
</evidence>
<keyword evidence="3" id="KW-0808">Transferase</keyword>
<dbReference type="SUPFAM" id="SSF53756">
    <property type="entry name" value="UDP-Glycosyltransferase/glycogen phosphorylase"/>
    <property type="match status" value="1"/>
</dbReference>
<dbReference type="InterPro" id="IPR001296">
    <property type="entry name" value="Glyco_trans_1"/>
</dbReference>
<dbReference type="Proteomes" id="UP000239002">
    <property type="component" value="Unassembled WGS sequence"/>
</dbReference>
<protein>
    <submittedName>
        <fullName evidence="3">Glycosyltransferase involved in cell wall biosynthesis</fullName>
    </submittedName>
</protein>
<dbReference type="RefSeq" id="WP_104515513.1">
    <property type="nucleotide sequence ID" value="NZ_PTJE01000003.1"/>
</dbReference>
<dbReference type="CDD" id="cd03811">
    <property type="entry name" value="GT4_GT28_WabH-like"/>
    <property type="match status" value="1"/>
</dbReference>
<sequence length="356" mass="40155">MKVLQIIDSLDAGGAERMAVNIANELQAAGHESHLCVTRKEGLLKTAISKEVGYIFIEKKGKLGWVALSKLKRYIKEHQIELVHAHSTSAFTAVMILLLLRNKPKLIWHDHYGKANQLEARPLKVLRFLSGYFNQVISVNKLLKAWALKELKCESVTYLENFATATFNQELQTPLAGRENKRIVCLANLREQKDHLNLLKAFEVLKKECPEWSLHLCGQDFNDDYSLRIKQAIEQRDLKDHVFLLGSRADVGAVLNTCDIAVLSSRSEGLPVALLEYGLHHLPVVVTDVGACKEVVADYGIVVESENAQLLSAAILKLIDNKIQREDYATKFHNHVMDQYGSKRYINKLVSIYQSA</sequence>
<evidence type="ECO:0000313" key="4">
    <source>
        <dbReference type="Proteomes" id="UP000239002"/>
    </source>
</evidence>
<organism evidence="3 4">
    <name type="scientific">Nonlabens xylanidelens</name>
    <dbReference type="NCBI Taxonomy" id="191564"/>
    <lineage>
        <taxon>Bacteria</taxon>
        <taxon>Pseudomonadati</taxon>
        <taxon>Bacteroidota</taxon>
        <taxon>Flavobacteriia</taxon>
        <taxon>Flavobacteriales</taxon>
        <taxon>Flavobacteriaceae</taxon>
        <taxon>Nonlabens</taxon>
    </lineage>
</organism>
<dbReference type="GO" id="GO:0016757">
    <property type="term" value="F:glycosyltransferase activity"/>
    <property type="evidence" value="ECO:0007669"/>
    <property type="project" value="InterPro"/>
</dbReference>
<gene>
    <name evidence="3" type="ORF">LY01_01837</name>
</gene>
<dbReference type="InterPro" id="IPR028098">
    <property type="entry name" value="Glyco_trans_4-like_N"/>
</dbReference>
<dbReference type="Gene3D" id="3.40.50.2000">
    <property type="entry name" value="Glycogen Phosphorylase B"/>
    <property type="match status" value="2"/>
</dbReference>
<keyword evidence="4" id="KW-1185">Reference proteome</keyword>
<dbReference type="Pfam" id="PF13439">
    <property type="entry name" value="Glyco_transf_4"/>
    <property type="match status" value="1"/>
</dbReference>
<proteinExistence type="predicted"/>
<dbReference type="PANTHER" id="PTHR12526">
    <property type="entry name" value="GLYCOSYLTRANSFERASE"/>
    <property type="match status" value="1"/>
</dbReference>
<dbReference type="EMBL" id="PTJE01000003">
    <property type="protein sequence ID" value="PPK95084.1"/>
    <property type="molecule type" value="Genomic_DNA"/>
</dbReference>
<dbReference type="Pfam" id="PF00534">
    <property type="entry name" value="Glycos_transf_1"/>
    <property type="match status" value="1"/>
</dbReference>
<dbReference type="AlphaFoldDB" id="A0A2S6ILH2"/>
<accession>A0A2S6ILH2</accession>
<evidence type="ECO:0000313" key="3">
    <source>
        <dbReference type="EMBL" id="PPK95084.1"/>
    </source>
</evidence>
<reference evidence="3 4" key="1">
    <citation type="submission" date="2018-02" db="EMBL/GenBank/DDBJ databases">
        <title>Genomic Encyclopedia of Archaeal and Bacterial Type Strains, Phase II (KMG-II): from individual species to whole genera.</title>
        <authorList>
            <person name="Goeker M."/>
        </authorList>
    </citation>
    <scope>NUCLEOTIDE SEQUENCE [LARGE SCALE GENOMIC DNA]</scope>
    <source>
        <strain evidence="3 4">DSM 16809</strain>
    </source>
</reference>